<accession>A0A9D1GR42</accession>
<dbReference type="Proteomes" id="UP000886758">
    <property type="component" value="Unassembled WGS sequence"/>
</dbReference>
<dbReference type="EMBL" id="DVLF01000044">
    <property type="protein sequence ID" value="HIT49664.1"/>
    <property type="molecule type" value="Genomic_DNA"/>
</dbReference>
<comment type="caution">
    <text evidence="3">The sequence shown here is derived from an EMBL/GenBank/DDBJ whole genome shotgun (WGS) entry which is preliminary data.</text>
</comment>
<keyword evidence="2" id="KW-0862">Zinc</keyword>
<dbReference type="Gene3D" id="3.40.630.10">
    <property type="entry name" value="Zn peptidases"/>
    <property type="match status" value="1"/>
</dbReference>
<dbReference type="GO" id="GO:0006526">
    <property type="term" value="P:L-arginine biosynthetic process"/>
    <property type="evidence" value="ECO:0007669"/>
    <property type="project" value="TreeGrafter"/>
</dbReference>
<evidence type="ECO:0000256" key="2">
    <source>
        <dbReference type="ARBA" id="ARBA00022833"/>
    </source>
</evidence>
<dbReference type="InterPro" id="IPR050072">
    <property type="entry name" value="Peptidase_M20A"/>
</dbReference>
<dbReference type="SUPFAM" id="SSF53187">
    <property type="entry name" value="Zn-dependent exopeptidases"/>
    <property type="match status" value="1"/>
</dbReference>
<dbReference type="GO" id="GO:0008777">
    <property type="term" value="F:acetylornithine deacetylase activity"/>
    <property type="evidence" value="ECO:0007669"/>
    <property type="project" value="TreeGrafter"/>
</dbReference>
<evidence type="ECO:0000313" key="3">
    <source>
        <dbReference type="EMBL" id="HIT49664.1"/>
    </source>
</evidence>
<name>A0A9D1GR42_9MOLU</name>
<dbReference type="PANTHER" id="PTHR43808">
    <property type="entry name" value="ACETYLORNITHINE DEACETYLASE"/>
    <property type="match status" value="1"/>
</dbReference>
<feature type="non-terminal residue" evidence="3">
    <location>
        <position position="154"/>
    </location>
</feature>
<evidence type="ECO:0000313" key="4">
    <source>
        <dbReference type="Proteomes" id="UP000886758"/>
    </source>
</evidence>
<organism evidence="3 4">
    <name type="scientific">Candidatus Pelethenecus faecipullorum</name>
    <dbReference type="NCBI Taxonomy" id="2840900"/>
    <lineage>
        <taxon>Bacteria</taxon>
        <taxon>Bacillati</taxon>
        <taxon>Mycoplasmatota</taxon>
        <taxon>Mollicutes</taxon>
        <taxon>Candidatus Pelethenecus</taxon>
    </lineage>
</organism>
<reference evidence="3" key="2">
    <citation type="journal article" date="2021" name="PeerJ">
        <title>Extensive microbial diversity within the chicken gut microbiome revealed by metagenomics and culture.</title>
        <authorList>
            <person name="Gilroy R."/>
            <person name="Ravi A."/>
            <person name="Getino M."/>
            <person name="Pursley I."/>
            <person name="Horton D.L."/>
            <person name="Alikhan N.F."/>
            <person name="Baker D."/>
            <person name="Gharbi K."/>
            <person name="Hall N."/>
            <person name="Watson M."/>
            <person name="Adriaenssens E.M."/>
            <person name="Foster-Nyarko E."/>
            <person name="Jarju S."/>
            <person name="Secka A."/>
            <person name="Antonio M."/>
            <person name="Oren A."/>
            <person name="Chaudhuri R.R."/>
            <person name="La Ragione R."/>
            <person name="Hildebrand F."/>
            <person name="Pallen M.J."/>
        </authorList>
    </citation>
    <scope>NUCLEOTIDE SEQUENCE</scope>
    <source>
        <strain evidence="3">ChiW17-6978</strain>
    </source>
</reference>
<dbReference type="PANTHER" id="PTHR43808:SF31">
    <property type="entry name" value="N-ACETYL-L-CITRULLINE DEACETYLASE"/>
    <property type="match status" value="1"/>
</dbReference>
<sequence>MNIHEKVDQYVEDGLFLLSKLISYQTVLDRFNPDSPTPFGKENAQALKFFLTYAKQDGFSCFNCDSYAGHIEFGDGEETLGILAHMDVVPVSEEEWESNPFVLSIRDHKLYGRGVADDKGPLVATYMAMKLLKDAGFEPKKKVRLIVGCDEESG</sequence>
<dbReference type="Pfam" id="PF01546">
    <property type="entry name" value="Peptidase_M20"/>
    <property type="match status" value="1"/>
</dbReference>
<protein>
    <submittedName>
        <fullName evidence="3">M20/M25/M40 family metallo-hydrolase</fullName>
    </submittedName>
</protein>
<dbReference type="AlphaFoldDB" id="A0A9D1GR42"/>
<gene>
    <name evidence="3" type="ORF">IAD46_01425</name>
</gene>
<keyword evidence="1" id="KW-0378">Hydrolase</keyword>
<reference evidence="3" key="1">
    <citation type="submission" date="2020-10" db="EMBL/GenBank/DDBJ databases">
        <authorList>
            <person name="Gilroy R."/>
        </authorList>
    </citation>
    <scope>NUCLEOTIDE SEQUENCE</scope>
    <source>
        <strain evidence="3">ChiW17-6978</strain>
    </source>
</reference>
<proteinExistence type="predicted"/>
<dbReference type="InterPro" id="IPR001261">
    <property type="entry name" value="ArgE/DapE_CS"/>
</dbReference>
<dbReference type="InterPro" id="IPR002933">
    <property type="entry name" value="Peptidase_M20"/>
</dbReference>
<evidence type="ECO:0000256" key="1">
    <source>
        <dbReference type="ARBA" id="ARBA00022801"/>
    </source>
</evidence>
<dbReference type="PROSITE" id="PS00758">
    <property type="entry name" value="ARGE_DAPE_CPG2_1"/>
    <property type="match status" value="1"/>
</dbReference>